<dbReference type="EMBL" id="JACHFW010000023">
    <property type="protein sequence ID" value="MBB5266232.1"/>
    <property type="molecule type" value="Genomic_DNA"/>
</dbReference>
<evidence type="ECO:0000313" key="1">
    <source>
        <dbReference type="EMBL" id="MBB5266232.1"/>
    </source>
</evidence>
<dbReference type="Proteomes" id="UP000543642">
    <property type="component" value="Unassembled WGS sequence"/>
</dbReference>
<gene>
    <name evidence="1" type="ORF">HNP82_003389</name>
</gene>
<protein>
    <submittedName>
        <fullName evidence="1">DNA sulfur modification protein DndB</fullName>
    </submittedName>
</protein>
<dbReference type="InterPro" id="IPR017642">
    <property type="entry name" value="DNA_S_mod_DndB"/>
</dbReference>
<dbReference type="InterPro" id="IPR017601">
    <property type="entry name" value="DGQHR-contain_dom"/>
</dbReference>
<comment type="caution">
    <text evidence="1">The sequence shown here is derived from an EMBL/GenBank/DDBJ whole genome shotgun (WGS) entry which is preliminary data.</text>
</comment>
<dbReference type="NCBIfam" id="TIGR03187">
    <property type="entry name" value="DGQHR"/>
    <property type="match status" value="1"/>
</dbReference>
<sequence>MDFVYKFPVVRGKQAKKEYYIAMVPLKMLSRLFPSDDEYVLPEYRAQRKLNEARIPVISKYILDNRESYVFSALAASIDGDFKFCSSTEVPDVGVLEISMDAKFLINDGQHRKSAILEALQEDPSLGDETISIVFFADKGLAQSQQIFTDLNKNAVKTSNSISELYDSRDGMAVITREVIGKIPFLNTYTDKEKDILGKYSSSLFTLNTFYTANKAVIGRRSLDSADAFLYRFWSCVCLYMSQWKELENKEITKVDLRENYIATQSIVIQALGRIGHYLFMHPEIDLDSCLKGLEKVDWHRSSNQWLMRAINQNGRIITNKKAAMLIANILKNNLNLPLSSDEESAEKTLKKTLSE</sequence>
<proteinExistence type="predicted"/>
<evidence type="ECO:0000313" key="2">
    <source>
        <dbReference type="Proteomes" id="UP000543642"/>
    </source>
</evidence>
<keyword evidence="2" id="KW-1185">Reference proteome</keyword>
<dbReference type="Pfam" id="PF14072">
    <property type="entry name" value="DndB"/>
    <property type="match status" value="1"/>
</dbReference>
<reference evidence="1 2" key="1">
    <citation type="submission" date="2020-08" db="EMBL/GenBank/DDBJ databases">
        <title>Genomic Encyclopedia of Type Strains, Phase IV (KMG-IV): sequencing the most valuable type-strain genomes for metagenomic binning, comparative biology and taxonomic classification.</title>
        <authorList>
            <person name="Goeker M."/>
        </authorList>
    </citation>
    <scope>NUCLEOTIDE SEQUENCE [LARGE SCALE GENOMIC DNA]</scope>
    <source>
        <strain evidence="1 2">DSM 106146</strain>
    </source>
</reference>
<name>A0A7W8HEK8_9FIRM</name>
<organism evidence="1 2">
    <name type="scientific">Catenibacillus scindens</name>
    <dbReference type="NCBI Taxonomy" id="673271"/>
    <lineage>
        <taxon>Bacteria</taxon>
        <taxon>Bacillati</taxon>
        <taxon>Bacillota</taxon>
        <taxon>Clostridia</taxon>
        <taxon>Lachnospirales</taxon>
        <taxon>Lachnospiraceae</taxon>
        <taxon>Catenibacillus</taxon>
    </lineage>
</organism>
<accession>A0A7W8HEK8</accession>
<dbReference type="CDD" id="cd16412">
    <property type="entry name" value="dndB"/>
    <property type="match status" value="1"/>
</dbReference>
<dbReference type="NCBIfam" id="TIGR03233">
    <property type="entry name" value="DNA_S_dndB"/>
    <property type="match status" value="1"/>
</dbReference>
<dbReference type="RefSeq" id="WP_183776578.1">
    <property type="nucleotide sequence ID" value="NZ_JACHFW010000023.1"/>
</dbReference>
<dbReference type="AlphaFoldDB" id="A0A7W8HEK8"/>